<name>A0A7D6I882_9MYCO</name>
<dbReference type="AlphaFoldDB" id="A0A7D6I882"/>
<dbReference type="RefSeq" id="WP_180918142.1">
    <property type="nucleotide sequence ID" value="NZ_CP059165.1"/>
</dbReference>
<dbReference type="Pfam" id="PF18844">
    <property type="entry name" value="baeRF_family2"/>
    <property type="match status" value="1"/>
</dbReference>
<evidence type="ECO:0000313" key="1">
    <source>
        <dbReference type="EMBL" id="QLL09418.1"/>
    </source>
</evidence>
<keyword evidence="2" id="KW-1185">Reference proteome</keyword>
<organism evidence="1 2">
    <name type="scientific">Mycobacterium vicinigordonae</name>
    <dbReference type="NCBI Taxonomy" id="1719132"/>
    <lineage>
        <taxon>Bacteria</taxon>
        <taxon>Bacillati</taxon>
        <taxon>Actinomycetota</taxon>
        <taxon>Actinomycetes</taxon>
        <taxon>Mycobacteriales</taxon>
        <taxon>Mycobacteriaceae</taxon>
        <taxon>Mycobacterium</taxon>
    </lineage>
</organism>
<protein>
    <submittedName>
        <fullName evidence="1">Uncharacterized protein</fullName>
    </submittedName>
</protein>
<reference evidence="2" key="1">
    <citation type="submission" date="2020-07" db="EMBL/GenBank/DDBJ databases">
        <title>Description of Mycobacterium gordonae subsp. intergordonae subsp.nov. and Mycobacterium gordonae subsp. gordonae subsp. nov.</title>
        <authorList>
            <person name="Yu X."/>
        </authorList>
    </citation>
    <scope>NUCLEOTIDE SEQUENCE [LARGE SCALE GENOMIC DNA]</scope>
    <source>
        <strain evidence="2">24</strain>
    </source>
</reference>
<reference evidence="2" key="3">
    <citation type="submission" date="2023-07" db="EMBL/GenBank/DDBJ databases">
        <title>Description of Mycobacterium gordonae subsp. intergordonae subsp.nov. and Mycobacterium gordonae subsp. gordonae subsp. nov.</title>
        <authorList>
            <person name="Huang H."/>
        </authorList>
    </citation>
    <scope>NUCLEOTIDE SEQUENCE [LARGE SCALE GENOMIC DNA]</scope>
    <source>
        <strain evidence="2">24</strain>
    </source>
</reference>
<accession>A0A7D6I882</accession>
<dbReference type="Proteomes" id="UP000510682">
    <property type="component" value="Chromosome"/>
</dbReference>
<dbReference type="EMBL" id="CP059165">
    <property type="protein sequence ID" value="QLL09418.1"/>
    <property type="molecule type" value="Genomic_DNA"/>
</dbReference>
<sequence length="161" mass="17158">MASADGPYASVHFDGSRNASDAAEQLAVKWHDIHTELETRGATGKLIDKVGDAVLNSRPPVGRRGRAIVATGERALVNEHPISPPSASEVRVSEYPYLVPLMDLEMQRPTYVFAAIDRNGADVALYQGETVSAASINGGGYPVHRPATAGWKGYGDTLASR</sequence>
<evidence type="ECO:0000313" key="2">
    <source>
        <dbReference type="Proteomes" id="UP000510682"/>
    </source>
</evidence>
<proteinExistence type="predicted"/>
<dbReference type="InterPro" id="IPR040701">
    <property type="entry name" value="Bact_RF_family2"/>
</dbReference>
<gene>
    <name evidence="1" type="ORF">H0P51_11395</name>
</gene>
<reference evidence="1 2" key="2">
    <citation type="submission" date="2020-07" db="EMBL/GenBank/DDBJ databases">
        <authorList>
            <person name="Yu X."/>
        </authorList>
    </citation>
    <scope>NUCLEOTIDE SEQUENCE [LARGE SCALE GENOMIC DNA]</scope>
    <source>
        <strain evidence="2">24</strain>
    </source>
</reference>
<dbReference type="KEGG" id="mgor:H0P51_11395"/>